<accession>A0A150WVU7</accession>
<evidence type="ECO:0000256" key="4">
    <source>
        <dbReference type="SAM" id="Phobius"/>
    </source>
</evidence>
<evidence type="ECO:0000259" key="5">
    <source>
        <dbReference type="Pfam" id="PF10672"/>
    </source>
</evidence>
<feature type="transmembrane region" description="Helical" evidence="4">
    <location>
        <begin position="244"/>
        <end position="261"/>
    </location>
</feature>
<dbReference type="GO" id="GO:0008168">
    <property type="term" value="F:methyltransferase activity"/>
    <property type="evidence" value="ECO:0007669"/>
    <property type="project" value="UniProtKB-KW"/>
</dbReference>
<dbReference type="Gene3D" id="3.40.50.150">
    <property type="entry name" value="Vaccinia Virus protein VP39"/>
    <property type="match status" value="1"/>
</dbReference>
<dbReference type="EMBL" id="LUKF01000001">
    <property type="protein sequence ID" value="KYG70583.1"/>
    <property type="molecule type" value="Genomic_DNA"/>
</dbReference>
<evidence type="ECO:0000256" key="1">
    <source>
        <dbReference type="ARBA" id="ARBA00022603"/>
    </source>
</evidence>
<evidence type="ECO:0000313" key="7">
    <source>
        <dbReference type="Proteomes" id="UP000075391"/>
    </source>
</evidence>
<feature type="transmembrane region" description="Helical" evidence="4">
    <location>
        <begin position="148"/>
        <end position="167"/>
    </location>
</feature>
<dbReference type="CDD" id="cd02440">
    <property type="entry name" value="AdoMet_MTases"/>
    <property type="match status" value="1"/>
</dbReference>
<keyword evidence="3" id="KW-0949">S-adenosyl-L-methionine</keyword>
<dbReference type="PANTHER" id="PTHR43042:SF3">
    <property type="entry name" value="RIBOSOMAL RNA LARGE SUBUNIT METHYLTRANSFERASE YWBD-RELATED"/>
    <property type="match status" value="1"/>
</dbReference>
<dbReference type="GO" id="GO:0032259">
    <property type="term" value="P:methylation"/>
    <property type="evidence" value="ECO:0007669"/>
    <property type="project" value="UniProtKB-KW"/>
</dbReference>
<evidence type="ECO:0000256" key="3">
    <source>
        <dbReference type="ARBA" id="ARBA00022691"/>
    </source>
</evidence>
<dbReference type="AlphaFoldDB" id="A0A150WVU7"/>
<evidence type="ECO:0000256" key="2">
    <source>
        <dbReference type="ARBA" id="ARBA00022679"/>
    </source>
</evidence>
<feature type="domain" description="S-adenosylmethionine-dependent methyltransferase" evidence="5">
    <location>
        <begin position="73"/>
        <end position="264"/>
    </location>
</feature>
<keyword evidence="2" id="KW-0808">Transferase</keyword>
<keyword evidence="1" id="KW-0489">Methyltransferase</keyword>
<dbReference type="PANTHER" id="PTHR43042">
    <property type="entry name" value="SAM-DEPENDENT METHYLTRANSFERASE"/>
    <property type="match status" value="1"/>
</dbReference>
<dbReference type="Pfam" id="PF10672">
    <property type="entry name" value="Methyltrans_SAM"/>
    <property type="match status" value="1"/>
</dbReference>
<keyword evidence="4" id="KW-1133">Transmembrane helix</keyword>
<dbReference type="OrthoDB" id="5289456at2"/>
<keyword evidence="4" id="KW-0812">Transmembrane</keyword>
<evidence type="ECO:0000313" key="6">
    <source>
        <dbReference type="EMBL" id="KYG70583.1"/>
    </source>
</evidence>
<sequence length="306" mass="36251">MDMIKNRLEKNYKKLKSWADRNKIEAFRLYDRDIPEYPFIVDIYKNFYVIYDKSDPIRDKDKNHLPHVTEALKALFKSDDEHMVIKKRERQEGLKQYEKLGEKSQTFTIQESQAVLKVNLYDYLDTGLFLDHRPMRQKVFKNAKDKKFLNLFCYTGSVSVFAALAGAKTTSVDMSQTYLRWAQENFTLNNLDPEAHTFVNADVLEWLRLNQNNPMYDMIFLDPPTFSNSKKMEDTFEVERDQDFLVNACMSLLLPGGVLYFSNNKRKFKLSEQIQAKYTVKDLTEESIPQDFHDKKIHNCFEIKHK</sequence>
<dbReference type="Proteomes" id="UP000075391">
    <property type="component" value="Unassembled WGS sequence"/>
</dbReference>
<dbReference type="InterPro" id="IPR019614">
    <property type="entry name" value="SAM-dep_methyl-trfase"/>
</dbReference>
<dbReference type="Gene3D" id="3.30.750.80">
    <property type="entry name" value="RNA methyltransferase domain (HRMD) like"/>
    <property type="match status" value="1"/>
</dbReference>
<organism evidence="6 7">
    <name type="scientific">Bdellovibrio bacteriovorus</name>
    <dbReference type="NCBI Taxonomy" id="959"/>
    <lineage>
        <taxon>Bacteria</taxon>
        <taxon>Pseudomonadati</taxon>
        <taxon>Bdellovibrionota</taxon>
        <taxon>Bdellovibrionia</taxon>
        <taxon>Bdellovibrionales</taxon>
        <taxon>Pseudobdellovibrionaceae</taxon>
        <taxon>Bdellovibrio</taxon>
    </lineage>
</organism>
<dbReference type="SUPFAM" id="SSF53335">
    <property type="entry name" value="S-adenosyl-L-methionine-dependent methyltransferases"/>
    <property type="match status" value="1"/>
</dbReference>
<reference evidence="6 7" key="1">
    <citation type="submission" date="2016-03" db="EMBL/GenBank/DDBJ databases">
        <authorList>
            <person name="Ploux O."/>
        </authorList>
    </citation>
    <scope>NUCLEOTIDE SEQUENCE [LARGE SCALE GENOMIC DNA]</scope>
    <source>
        <strain evidence="6 7">BER2</strain>
    </source>
</reference>
<comment type="caution">
    <text evidence="6">The sequence shown here is derived from an EMBL/GenBank/DDBJ whole genome shotgun (WGS) entry which is preliminary data.</text>
</comment>
<dbReference type="InterPro" id="IPR029063">
    <property type="entry name" value="SAM-dependent_MTases_sf"/>
</dbReference>
<dbReference type="RefSeq" id="WP_063242358.1">
    <property type="nucleotide sequence ID" value="NZ_LUKF01000001.1"/>
</dbReference>
<protein>
    <recommendedName>
        <fullName evidence="5">S-adenosylmethionine-dependent methyltransferase domain-containing protein</fullName>
    </recommendedName>
</protein>
<name>A0A150WVU7_BDEBC</name>
<proteinExistence type="predicted"/>
<gene>
    <name evidence="6" type="ORF">AZI85_01190</name>
</gene>
<keyword evidence="4" id="KW-0472">Membrane</keyword>